<evidence type="ECO:0000313" key="4">
    <source>
        <dbReference type="Proteomes" id="UP000320496"/>
    </source>
</evidence>
<dbReference type="SUPFAM" id="SSF54523">
    <property type="entry name" value="Pili subunits"/>
    <property type="match status" value="1"/>
</dbReference>
<name>A0A517ZF63_9PLAN</name>
<protein>
    <submittedName>
        <fullName evidence="3">Putative major pilin subunit</fullName>
    </submittedName>
</protein>
<feature type="compositionally biased region" description="Gly residues" evidence="1">
    <location>
        <begin position="348"/>
        <end position="358"/>
    </location>
</feature>
<evidence type="ECO:0000256" key="1">
    <source>
        <dbReference type="SAM" id="MobiDB-lite"/>
    </source>
</evidence>
<dbReference type="Pfam" id="PF07596">
    <property type="entry name" value="SBP_bac_10"/>
    <property type="match status" value="1"/>
</dbReference>
<dbReference type="PANTHER" id="PTHR30093">
    <property type="entry name" value="GENERAL SECRETION PATHWAY PROTEIN G"/>
    <property type="match status" value="1"/>
</dbReference>
<dbReference type="Proteomes" id="UP000320496">
    <property type="component" value="Chromosome"/>
</dbReference>
<organism evidence="3 4">
    <name type="scientific">Maioricimonas rarisocia</name>
    <dbReference type="NCBI Taxonomy" id="2528026"/>
    <lineage>
        <taxon>Bacteria</taxon>
        <taxon>Pseudomonadati</taxon>
        <taxon>Planctomycetota</taxon>
        <taxon>Planctomycetia</taxon>
        <taxon>Planctomycetales</taxon>
        <taxon>Planctomycetaceae</taxon>
        <taxon>Maioricimonas</taxon>
    </lineage>
</organism>
<dbReference type="NCBIfam" id="TIGR04294">
    <property type="entry name" value="pre_pil_HX9DG"/>
    <property type="match status" value="1"/>
</dbReference>
<dbReference type="RefSeq" id="WP_145372328.1">
    <property type="nucleotide sequence ID" value="NZ_CP036275.1"/>
</dbReference>
<dbReference type="EMBL" id="CP036275">
    <property type="protein sequence ID" value="QDU41111.1"/>
    <property type="molecule type" value="Genomic_DNA"/>
</dbReference>
<dbReference type="InterPro" id="IPR012902">
    <property type="entry name" value="N_methyl_site"/>
</dbReference>
<sequence>MTRIRSRVPKRSRGGFTLIELLVVIAIIAILIALLLPAVQQARAAARRTQCRNHLRQIGTAMHNHVSTFDGKLPRAGIQKGHLAELRGWTVTLLPFIEQRNVKDAIDLDPTYPLDEVIIPTYGCPDDESAYGLPGQLTYVVNLGYIGRSFIGASPGPRGFFEKSSSPPWPGIPMSLFYSNDHTSENADGGYESGVFWPDRDLGVADISNADGSSNTIMASENIYAGRWWVEVMYDDNLLRCSPGIAEMGFGIGDDGIQLEGESSAGNDTAVPTSLKILFTNFEHYGINVAVSSEAGGSEQFISAPNSYHTGGVHMLWCDGHVSFMSENVSSIVYAEALTWAGHRAGEDGSGGQGGGNPTTGRNPR</sequence>
<proteinExistence type="predicted"/>
<dbReference type="KEGG" id="mri:Mal4_54760"/>
<dbReference type="AlphaFoldDB" id="A0A517ZF63"/>
<dbReference type="NCBIfam" id="TIGR02532">
    <property type="entry name" value="IV_pilin_GFxxxE"/>
    <property type="match status" value="1"/>
</dbReference>
<dbReference type="PANTHER" id="PTHR30093:SF2">
    <property type="entry name" value="TYPE II SECRETION SYSTEM PROTEIN H"/>
    <property type="match status" value="1"/>
</dbReference>
<dbReference type="InterPro" id="IPR045584">
    <property type="entry name" value="Pilin-like"/>
</dbReference>
<dbReference type="PROSITE" id="PS00409">
    <property type="entry name" value="PROKAR_NTER_METHYL"/>
    <property type="match status" value="1"/>
</dbReference>
<dbReference type="OrthoDB" id="269098at2"/>
<reference evidence="3 4" key="1">
    <citation type="submission" date="2019-02" db="EMBL/GenBank/DDBJ databases">
        <title>Deep-cultivation of Planctomycetes and their phenomic and genomic characterization uncovers novel biology.</title>
        <authorList>
            <person name="Wiegand S."/>
            <person name="Jogler M."/>
            <person name="Boedeker C."/>
            <person name="Pinto D."/>
            <person name="Vollmers J."/>
            <person name="Rivas-Marin E."/>
            <person name="Kohn T."/>
            <person name="Peeters S.H."/>
            <person name="Heuer A."/>
            <person name="Rast P."/>
            <person name="Oberbeckmann S."/>
            <person name="Bunk B."/>
            <person name="Jeske O."/>
            <person name="Meyerdierks A."/>
            <person name="Storesund J.E."/>
            <person name="Kallscheuer N."/>
            <person name="Luecker S."/>
            <person name="Lage O.M."/>
            <person name="Pohl T."/>
            <person name="Merkel B.J."/>
            <person name="Hornburger P."/>
            <person name="Mueller R.-W."/>
            <person name="Bruemmer F."/>
            <person name="Labrenz M."/>
            <person name="Spormann A.M."/>
            <person name="Op den Camp H."/>
            <person name="Overmann J."/>
            <person name="Amann R."/>
            <person name="Jetten M.S.M."/>
            <person name="Mascher T."/>
            <person name="Medema M.H."/>
            <person name="Devos D.P."/>
            <person name="Kaster A.-K."/>
            <person name="Ovreas L."/>
            <person name="Rohde M."/>
            <person name="Galperin M.Y."/>
            <person name="Jogler C."/>
        </authorList>
    </citation>
    <scope>NUCLEOTIDE SEQUENCE [LARGE SCALE GENOMIC DNA]</scope>
    <source>
        <strain evidence="3 4">Mal4</strain>
    </source>
</reference>
<gene>
    <name evidence="3" type="ORF">Mal4_54760</name>
</gene>
<dbReference type="InterPro" id="IPR027558">
    <property type="entry name" value="Pre_pil_HX9DG_C"/>
</dbReference>
<dbReference type="Gene3D" id="3.30.700.10">
    <property type="entry name" value="Glycoprotein, Type 4 Pilin"/>
    <property type="match status" value="1"/>
</dbReference>
<feature type="region of interest" description="Disordered" evidence="1">
    <location>
        <begin position="345"/>
        <end position="365"/>
    </location>
</feature>
<evidence type="ECO:0000313" key="3">
    <source>
        <dbReference type="EMBL" id="QDU41111.1"/>
    </source>
</evidence>
<dbReference type="Pfam" id="PF07963">
    <property type="entry name" value="N_methyl"/>
    <property type="match status" value="1"/>
</dbReference>
<keyword evidence="4" id="KW-1185">Reference proteome</keyword>
<accession>A0A517ZF63</accession>
<feature type="domain" description="DUF1559" evidence="2">
    <location>
        <begin position="40"/>
        <end position="329"/>
    </location>
</feature>
<evidence type="ECO:0000259" key="2">
    <source>
        <dbReference type="Pfam" id="PF07596"/>
    </source>
</evidence>
<dbReference type="InterPro" id="IPR011453">
    <property type="entry name" value="DUF1559"/>
</dbReference>